<dbReference type="SUPFAM" id="SSF46689">
    <property type="entry name" value="Homeodomain-like"/>
    <property type="match status" value="1"/>
</dbReference>
<dbReference type="EMBL" id="CP003948">
    <property type="protein sequence ID" value="AFZ55538.1"/>
    <property type="molecule type" value="Genomic_DNA"/>
</dbReference>
<feature type="domain" description="Winged helix-turn helix" evidence="1">
    <location>
        <begin position="105"/>
        <end position="163"/>
    </location>
</feature>
<gene>
    <name evidence="2" type="ordered locus">Cyan10605_1237</name>
    <name evidence="3" type="ordered locus">Cyan10605_1875</name>
    <name evidence="4" type="ordered locus">Cyan10605_3505</name>
    <name evidence="5" type="ordered locus">Cyan10605_3529</name>
</gene>
<keyword evidence="6" id="KW-1185">Reference proteome</keyword>
<dbReference type="KEGG" id="can:Cyan10605_1237"/>
<reference evidence="6" key="3">
    <citation type="journal article" date="2013" name="Proc. Natl. Acad. Sci. U.S.A.">
        <title>Improving the coverage of the cyanobacterial phylum using diversity-driven genome sequencing.</title>
        <authorList>
            <person name="Shih P.M."/>
            <person name="Wu D."/>
            <person name="Latifi A."/>
            <person name="Axen S.D."/>
            <person name="Fewer D.P."/>
            <person name="Talla E."/>
            <person name="Calteau A."/>
            <person name="Cai F."/>
            <person name="Tandeau de Marsac N."/>
            <person name="Rippka R."/>
            <person name="Herdman M."/>
            <person name="Sivonen K."/>
            <person name="Coursin T."/>
            <person name="Laurent T."/>
            <person name="Goodwin L."/>
            <person name="Nolan M."/>
            <person name="Davenport K.W."/>
            <person name="Han C.S."/>
            <person name="Rubin E.M."/>
            <person name="Eisen J.A."/>
            <person name="Woyke T."/>
            <person name="Gugger M."/>
            <person name="Kerfeld C.A."/>
        </authorList>
    </citation>
    <scope>NUCLEOTIDE SEQUENCE [LARGE SCALE GENOMIC DNA]</scope>
    <source>
        <strain evidence="6">PCC 10605</strain>
        <plasmid evidence="6">Plasmid pCYAN10605.01</plasmid>
    </source>
</reference>
<evidence type="ECO:0000313" key="4">
    <source>
        <dbReference type="EMBL" id="AFZ55538.1"/>
    </source>
</evidence>
<geneLocation type="plasmid" evidence="4 6">
    <name>pCYAN10605.01</name>
</geneLocation>
<dbReference type="Proteomes" id="UP000010480">
    <property type="component" value="Plasmid pCYAN10605.01"/>
</dbReference>
<evidence type="ECO:0000313" key="5">
    <source>
        <dbReference type="EMBL" id="AFZ55562.1"/>
    </source>
</evidence>
<dbReference type="Pfam" id="PF13592">
    <property type="entry name" value="HTH_33"/>
    <property type="match status" value="1"/>
</dbReference>
<dbReference type="EMBL" id="CP003948">
    <property type="protein sequence ID" value="AFZ55562.1"/>
    <property type="molecule type" value="Genomic_DNA"/>
</dbReference>
<protein>
    <recommendedName>
        <fullName evidence="1">Winged helix-turn helix domain-containing protein</fullName>
    </recommendedName>
</protein>
<evidence type="ECO:0000313" key="3">
    <source>
        <dbReference type="EMBL" id="AFZ53975.1"/>
    </source>
</evidence>
<dbReference type="Pfam" id="PF13551">
    <property type="entry name" value="HTH_29"/>
    <property type="match status" value="1"/>
</dbReference>
<dbReference type="HOGENOM" id="CLU_138407_0_0_3"/>
<evidence type="ECO:0000259" key="1">
    <source>
        <dbReference type="Pfam" id="PF13592"/>
    </source>
</evidence>
<evidence type="ECO:0000313" key="6">
    <source>
        <dbReference type="Proteomes" id="UP000010480"/>
    </source>
</evidence>
<dbReference type="KEGG" id="can:Cyan10605_3529"/>
<keyword evidence="4" id="KW-0614">Plasmid</keyword>
<organism evidence="2 6">
    <name type="scientific">Cyanobacterium aponinum (strain PCC 10605)</name>
    <dbReference type="NCBI Taxonomy" id="755178"/>
    <lineage>
        <taxon>Bacteria</taxon>
        <taxon>Bacillati</taxon>
        <taxon>Cyanobacteriota</taxon>
        <taxon>Cyanophyceae</taxon>
        <taxon>Oscillatoriophycideae</taxon>
        <taxon>Chroococcales</taxon>
        <taxon>Geminocystaceae</taxon>
        <taxon>Cyanobacterium</taxon>
    </lineage>
</organism>
<dbReference type="KEGG" id="can:Cyan10605_3505"/>
<proteinExistence type="predicted"/>
<accession>K9Z2C5</accession>
<dbReference type="InterPro" id="IPR009057">
    <property type="entry name" value="Homeodomain-like_sf"/>
</dbReference>
<dbReference type="PATRIC" id="fig|755178.3.peg.1305"/>
<dbReference type="KEGG" id="can:Cyan10605_1875"/>
<sequence length="189" mass="22332">MPSRIKIEPHLSLQELEQGYRKAKQGIEKIHYQVIWLLAQGKRTSYVSHVTGYSLSWIYELVRSYNRSGAKMLGDQRQHNRGRKPLLDDQQLALLYQRLQSPPDDQGLWNGVKVAKWLTQLLDRTISPQRGWEYLKGLEYRLRCPRPNHQNSSCLEQNEWKNQLAEKKKRFNKNIPTRTFKCGLRMSIV</sequence>
<evidence type="ECO:0000313" key="2">
    <source>
        <dbReference type="EMBL" id="AFZ53356.1"/>
    </source>
</evidence>
<dbReference type="AlphaFoldDB" id="K9Z2C5"/>
<dbReference type="Proteomes" id="UP000010480">
    <property type="component" value="Chromosome"/>
</dbReference>
<dbReference type="InterPro" id="IPR025959">
    <property type="entry name" value="Winged_HTH_dom"/>
</dbReference>
<reference evidence="4" key="2">
    <citation type="submission" date="2012-05" db="EMBL/GenBank/DDBJ databases">
        <title>Finished genome of plasmid of Cyanobacterium sp. PCC 10605.</title>
        <authorList>
            <consortium name="US DOE Joint Genome Institute"/>
            <person name="Gugger M."/>
            <person name="Coursin T."/>
            <person name="Rippka R."/>
            <person name="Tandeau De Marsac N."/>
            <person name="Huntemann M."/>
            <person name="Wei C.-L."/>
            <person name="Han J."/>
            <person name="Detter J.C."/>
            <person name="Han C."/>
            <person name="Tapia R."/>
            <person name="Teshima H."/>
            <person name="Chen A."/>
            <person name="Krypides N."/>
            <person name="Mavromatis K."/>
            <person name="Markowitz V."/>
            <person name="Szeto E."/>
            <person name="Ivanova N."/>
            <person name="Ovchinnikova G."/>
            <person name="Pagani I."/>
            <person name="Pati A."/>
            <person name="Goodwin L."/>
            <person name="Peters L."/>
            <person name="Pitluck S."/>
            <person name="Woyke T."/>
            <person name="Kerfeld C."/>
        </authorList>
    </citation>
    <scope>NUCLEOTIDE SEQUENCE</scope>
    <source>
        <strain evidence="4">PCC 10605</strain>
        <plasmid evidence="4">pCYAN10605.01</plasmid>
    </source>
</reference>
<dbReference type="eggNOG" id="COG3415">
    <property type="taxonomic scope" value="Bacteria"/>
</dbReference>
<dbReference type="STRING" id="755178.Cyan10605_1237"/>
<reference evidence="2" key="1">
    <citation type="submission" date="2012-05" db="EMBL/GenBank/DDBJ databases">
        <title>Finished genome of chromosome of Cyanobacterium sp. PCC 10605.</title>
        <authorList>
            <consortium name="US DOE Joint Genome Institute"/>
            <person name="Gugger M."/>
            <person name="Coursin T."/>
            <person name="Rippka R."/>
            <person name="Tandeau De Marsac N."/>
            <person name="Huntemann M."/>
            <person name="Wei C.-L."/>
            <person name="Han J."/>
            <person name="Detter J.C."/>
            <person name="Han C."/>
            <person name="Tapia R."/>
            <person name="Teshima H."/>
            <person name="Chen A."/>
            <person name="Krypides N."/>
            <person name="Mavromatis K."/>
            <person name="Markowitz V."/>
            <person name="Szeto E."/>
            <person name="Ivanova N."/>
            <person name="Ovchinnikova G."/>
            <person name="Pagani I."/>
            <person name="Pati A."/>
            <person name="Goodwin L."/>
            <person name="Peters L."/>
            <person name="Pitluck S."/>
            <person name="Woyke T."/>
            <person name="Kerfeld C."/>
        </authorList>
    </citation>
    <scope>NUCLEOTIDE SEQUENCE</scope>
    <source>
        <strain evidence="2">PCC 10605</strain>
    </source>
</reference>
<dbReference type="EMBL" id="CP003947">
    <property type="protein sequence ID" value="AFZ53356.1"/>
    <property type="molecule type" value="Genomic_DNA"/>
</dbReference>
<dbReference type="EMBL" id="CP003947">
    <property type="protein sequence ID" value="AFZ53975.1"/>
    <property type="molecule type" value="Genomic_DNA"/>
</dbReference>
<name>K9Z2C5_CYAAP</name>